<sequence length="853" mass="97345">MEVKMNTLEVGNDVIDLTTDDCNEVILLKNPASNVNASVITLADTNDTEDVKFLGRYAKFIPVITISDSDTLESKCNNEDIKSLKSLSSHTSQCSRAISNFGILNNKCALNDTASCKLEASSKLDDLSEQSEGCGELKRKCCSIKEVVSQAMKIMKTTDKAHAFERQATACYQQKQHSINSEYNIQIQNAKNELLTKVKHPKNEISNWKIKNEHDENGSKAHLKKPKIKVKVIMKKPGPGINGTQQNTKNHKTGSTISDHVKKEDLQNVSSNSVIEEFKTEFKTPCNESVRKEKYMGMKNNSCSNKISNQVMSRSKREPINEPIAKEEISDSVSNIVKKLKRVIESNSVSQTDGNGECGTINKIHDEASSDHTEQSITICSQLDISTSEMSSHVTESVEEGSSCNENIQALPSSVTTADEQREDYIPDVQLLPVKMTITECENQVVYTVPLLRLPVQKQIIYFSRDYIEAFLKKIRDAFSVEKFLRAIPDPFIYFRKERSNERKYNDECLALMYLKSKYRKIPFPDIAFIFEKNRQSLTLSCDELDVWRSSQRRTNRKIGTGCGCPKPHELSMSFVHEVTFIENKRVIENHLQSKKRKKTTTFEIAKLRGELQQCGRCGVTDLMIEDMAPCSVFHHFCKICIQNVVDSRLLGCENPFSCLRKECQYIFSMEVLKKAVKPVTFSCLLHIRHLKEMEMRGIKLLETCPYCGFADIPPKDDQVFCCLNLDCMRETCRQCKGPNHTPYPCVMAIRPQMEISHTVTNRSDQYQNQLQNTKMHPENDIVQQNSLLQQRPQSVMLYPQQPLIHHPQETFNHCQPQPLMQHYQEPLHHCPQQPLMQHQQSSSVQQSLLPFM</sequence>
<dbReference type="InParanoid" id="A0A067RDW6"/>
<feature type="region of interest" description="Disordered" evidence="1">
    <location>
        <begin position="834"/>
        <end position="853"/>
    </location>
</feature>
<proteinExistence type="predicted"/>
<gene>
    <name evidence="2" type="ORF">L798_02540</name>
</gene>
<dbReference type="Proteomes" id="UP000027135">
    <property type="component" value="Unassembled WGS sequence"/>
</dbReference>
<keyword evidence="3" id="KW-1185">Reference proteome</keyword>
<organism evidence="2 3">
    <name type="scientific">Zootermopsis nevadensis</name>
    <name type="common">Dampwood termite</name>
    <dbReference type="NCBI Taxonomy" id="136037"/>
    <lineage>
        <taxon>Eukaryota</taxon>
        <taxon>Metazoa</taxon>
        <taxon>Ecdysozoa</taxon>
        <taxon>Arthropoda</taxon>
        <taxon>Hexapoda</taxon>
        <taxon>Insecta</taxon>
        <taxon>Pterygota</taxon>
        <taxon>Neoptera</taxon>
        <taxon>Polyneoptera</taxon>
        <taxon>Dictyoptera</taxon>
        <taxon>Blattodea</taxon>
        <taxon>Blattoidea</taxon>
        <taxon>Termitoidae</taxon>
        <taxon>Termopsidae</taxon>
        <taxon>Zootermopsis</taxon>
    </lineage>
</organism>
<protein>
    <submittedName>
        <fullName evidence="2">E3 ubiquitin-protein ligase</fullName>
    </submittedName>
</protein>
<reference evidence="2 3" key="1">
    <citation type="journal article" date="2014" name="Nat. Commun.">
        <title>Molecular traces of alternative social organization in a termite genome.</title>
        <authorList>
            <person name="Terrapon N."/>
            <person name="Li C."/>
            <person name="Robertson H.M."/>
            <person name="Ji L."/>
            <person name="Meng X."/>
            <person name="Booth W."/>
            <person name="Chen Z."/>
            <person name="Childers C.P."/>
            <person name="Glastad K.M."/>
            <person name="Gokhale K."/>
            <person name="Gowin J."/>
            <person name="Gronenberg W."/>
            <person name="Hermansen R.A."/>
            <person name="Hu H."/>
            <person name="Hunt B.G."/>
            <person name="Huylmans A.K."/>
            <person name="Khalil S.M."/>
            <person name="Mitchell R.D."/>
            <person name="Munoz-Torres M.C."/>
            <person name="Mustard J.A."/>
            <person name="Pan H."/>
            <person name="Reese J.T."/>
            <person name="Scharf M.E."/>
            <person name="Sun F."/>
            <person name="Vogel H."/>
            <person name="Xiao J."/>
            <person name="Yang W."/>
            <person name="Yang Z."/>
            <person name="Yang Z."/>
            <person name="Zhou J."/>
            <person name="Zhu J."/>
            <person name="Brent C.S."/>
            <person name="Elsik C.G."/>
            <person name="Goodisman M.A."/>
            <person name="Liberles D.A."/>
            <person name="Roe R.M."/>
            <person name="Vargo E.L."/>
            <person name="Vilcinskas A."/>
            <person name="Wang J."/>
            <person name="Bornberg-Bauer E."/>
            <person name="Korb J."/>
            <person name="Zhang G."/>
            <person name="Liebig J."/>
        </authorList>
    </citation>
    <scope>NUCLEOTIDE SEQUENCE [LARGE SCALE GENOMIC DNA]</scope>
    <source>
        <tissue evidence="2">Whole organism</tissue>
    </source>
</reference>
<evidence type="ECO:0000313" key="2">
    <source>
        <dbReference type="EMBL" id="KDR22056.1"/>
    </source>
</evidence>
<accession>A0A067RDW6</accession>
<dbReference type="STRING" id="136037.A0A067RDW6"/>
<dbReference type="eggNOG" id="KOG1812">
    <property type="taxonomic scope" value="Eukaryota"/>
</dbReference>
<feature type="compositionally biased region" description="Polar residues" evidence="1">
    <location>
        <begin position="242"/>
        <end position="256"/>
    </location>
</feature>
<dbReference type="EMBL" id="KK852526">
    <property type="protein sequence ID" value="KDR22056.1"/>
    <property type="molecule type" value="Genomic_DNA"/>
</dbReference>
<dbReference type="InterPro" id="IPR047545">
    <property type="entry name" value="BRcat_RBR_RNF216"/>
</dbReference>
<name>A0A067RDW6_ZOONE</name>
<evidence type="ECO:0000256" key="1">
    <source>
        <dbReference type="SAM" id="MobiDB-lite"/>
    </source>
</evidence>
<feature type="region of interest" description="Disordered" evidence="1">
    <location>
        <begin position="237"/>
        <end position="256"/>
    </location>
</feature>
<dbReference type="AlphaFoldDB" id="A0A067RDW6"/>
<dbReference type="CDD" id="cd20339">
    <property type="entry name" value="BRcat_RBR_RNF216"/>
    <property type="match status" value="1"/>
</dbReference>
<feature type="compositionally biased region" description="Low complexity" evidence="1">
    <location>
        <begin position="838"/>
        <end position="853"/>
    </location>
</feature>
<evidence type="ECO:0000313" key="3">
    <source>
        <dbReference type="Proteomes" id="UP000027135"/>
    </source>
</evidence>